<dbReference type="Proteomes" id="UP000003074">
    <property type="component" value="Unassembled WGS sequence"/>
</dbReference>
<evidence type="ECO:0000313" key="1">
    <source>
        <dbReference type="EMBL" id="EGM50850.1"/>
    </source>
</evidence>
<organism evidence="1 2">
    <name type="scientific">Ligilactobacillus salivarius GJ-24</name>
    <dbReference type="NCBI Taxonomy" id="1041521"/>
    <lineage>
        <taxon>Bacteria</taxon>
        <taxon>Bacillati</taxon>
        <taxon>Bacillota</taxon>
        <taxon>Bacilli</taxon>
        <taxon>Lactobacillales</taxon>
        <taxon>Lactobacillaceae</taxon>
        <taxon>Ligilactobacillus</taxon>
    </lineage>
</organism>
<dbReference type="EMBL" id="AFOI01000004">
    <property type="protein sequence ID" value="EGM50850.1"/>
    <property type="molecule type" value="Genomic_DNA"/>
</dbReference>
<accession>F7QUN5</accession>
<gene>
    <name evidence="1" type="ORF">LSGJ_01398</name>
</gene>
<evidence type="ECO:0000313" key="2">
    <source>
        <dbReference type="Proteomes" id="UP000003074"/>
    </source>
</evidence>
<dbReference type="RefSeq" id="WP_003708126.1">
    <property type="nucleotide sequence ID" value="NZ_AFOI01000004.1"/>
</dbReference>
<comment type="caution">
    <text evidence="1">The sequence shown here is derived from an EMBL/GenBank/DDBJ whole genome shotgun (WGS) entry which is preliminary data.</text>
</comment>
<sequence length="84" mass="9300">MSLKKAKEMQEQARKISMLLKAEGYTTGMIALGVDDSAAVDVFGTRKDALNIMYRMIDNLNDKDKLILLAMLFGIDLGGEKSED</sequence>
<proteinExistence type="predicted"/>
<dbReference type="PATRIC" id="fig|1041521.3.peg.1405"/>
<dbReference type="AlphaFoldDB" id="F7QUN5"/>
<reference evidence="1 2" key="1">
    <citation type="journal article" date="2011" name="J. Bacteriol.">
        <title>Genome Sequence of Lactobacillus salivarius GJ-24, a Probiotic Strain Isolated from Healthy Adult Intestine.</title>
        <authorList>
            <person name="Cho Y.J."/>
            <person name="Choi J.K."/>
            <person name="Kim J.H."/>
            <person name="Lim Y.S."/>
            <person name="Ham J.S."/>
            <person name="Kang D.K."/>
            <person name="Chun J."/>
            <person name="Paik H.D."/>
            <person name="Kim G.B."/>
        </authorList>
    </citation>
    <scope>NUCLEOTIDE SEQUENCE [LARGE SCALE GENOMIC DNA]</scope>
    <source>
        <strain evidence="1 2">GJ-24</strain>
    </source>
</reference>
<protein>
    <submittedName>
        <fullName evidence="1">Uncharacterized protein</fullName>
    </submittedName>
</protein>
<name>F7QUN5_9LACO</name>